<dbReference type="OrthoDB" id="4507478at2759"/>
<proteinExistence type="predicted"/>
<protein>
    <submittedName>
        <fullName evidence="2">Uncharacterized protein</fullName>
    </submittedName>
</protein>
<feature type="chain" id="PRO_5024846507" evidence="1">
    <location>
        <begin position="18"/>
        <end position="504"/>
    </location>
</feature>
<keyword evidence="1" id="KW-0732">Signal</keyword>
<keyword evidence="3" id="KW-1185">Reference proteome</keyword>
<accession>A0A5N6YVT4</accession>
<evidence type="ECO:0000256" key="1">
    <source>
        <dbReference type="SAM" id="SignalP"/>
    </source>
</evidence>
<organism evidence="2 3">
    <name type="scientific">Aspergillus coremiiformis</name>
    <dbReference type="NCBI Taxonomy" id="138285"/>
    <lineage>
        <taxon>Eukaryota</taxon>
        <taxon>Fungi</taxon>
        <taxon>Dikarya</taxon>
        <taxon>Ascomycota</taxon>
        <taxon>Pezizomycotina</taxon>
        <taxon>Eurotiomycetes</taxon>
        <taxon>Eurotiomycetidae</taxon>
        <taxon>Eurotiales</taxon>
        <taxon>Aspergillaceae</taxon>
        <taxon>Aspergillus</taxon>
        <taxon>Aspergillus subgen. Circumdati</taxon>
    </lineage>
</organism>
<sequence>MCQMVVFWHACTHLVVSYLTCAFEEARNHKEETATTAVLDTDCWICQQHKKYPYSGESETMQRLLLTVHNMEDILGVSAHEDGFLDMIARFYARGDHKRWMQPGIAKAKYAKDDPYLRGLEIQSYLCTRGFKDFHMNPGYAFDIVLAMQKHWDRSNFSTLNWARTGYRPPSEFFFVSSNMIAMLSPSQNEVVDIPKTEVPPVAQRCGHLSNGSVSMVPQSTMGSTRTGELGQCGYNHTRTGLSARSPSQWQSFQSAMDAQTSLIYNDIRNPGLSLSGSDGRPCEALNGSPFAIPQNTHHVFHSLSPLGEPGPSIEYPVQALGKRASRQVSFHTHTSSLTDPLFSAEHDEDMLMNEASHSLDSNHYMKTLPLTYSTPFSIPDNQILHSHPTPRETINQMYFEAEPSAPHFSSFEETINPTTHSTKTPFSPTLGNAIIISRSPTATSTTVAPDMLDLNNLSQLQIPNRADGTCGKAKQPIRDISQLDPYVPEGFEFTLAEDSMDNY</sequence>
<dbReference type="EMBL" id="ML739408">
    <property type="protein sequence ID" value="KAE8348746.1"/>
    <property type="molecule type" value="Genomic_DNA"/>
</dbReference>
<evidence type="ECO:0000313" key="2">
    <source>
        <dbReference type="EMBL" id="KAE8348746.1"/>
    </source>
</evidence>
<reference evidence="3" key="1">
    <citation type="submission" date="2019-04" db="EMBL/GenBank/DDBJ databases">
        <title>Friends and foes A comparative genomics studyof 23 Aspergillus species from section Flavi.</title>
        <authorList>
            <consortium name="DOE Joint Genome Institute"/>
            <person name="Kjaerbolling I."/>
            <person name="Vesth T."/>
            <person name="Frisvad J.C."/>
            <person name="Nybo J.L."/>
            <person name="Theobald S."/>
            <person name="Kildgaard S."/>
            <person name="Isbrandt T."/>
            <person name="Kuo A."/>
            <person name="Sato A."/>
            <person name="Lyhne E.K."/>
            <person name="Kogle M.E."/>
            <person name="Wiebenga A."/>
            <person name="Kun R.S."/>
            <person name="Lubbers R.J."/>
            <person name="Makela M.R."/>
            <person name="Barry K."/>
            <person name="Chovatia M."/>
            <person name="Clum A."/>
            <person name="Daum C."/>
            <person name="Haridas S."/>
            <person name="He G."/>
            <person name="LaButti K."/>
            <person name="Lipzen A."/>
            <person name="Mondo S."/>
            <person name="Riley R."/>
            <person name="Salamov A."/>
            <person name="Simmons B.A."/>
            <person name="Magnuson J.K."/>
            <person name="Henrissat B."/>
            <person name="Mortensen U.H."/>
            <person name="Larsen T.O."/>
            <person name="Devries R.P."/>
            <person name="Grigoriev I.V."/>
            <person name="Machida M."/>
            <person name="Baker S.E."/>
            <person name="Andersen M.R."/>
        </authorList>
    </citation>
    <scope>NUCLEOTIDE SEQUENCE [LARGE SCALE GENOMIC DNA]</scope>
    <source>
        <strain evidence="3">CBS 553.77</strain>
    </source>
</reference>
<dbReference type="AlphaFoldDB" id="A0A5N6YVT4"/>
<dbReference type="Proteomes" id="UP000327118">
    <property type="component" value="Unassembled WGS sequence"/>
</dbReference>
<feature type="signal peptide" evidence="1">
    <location>
        <begin position="1"/>
        <end position="17"/>
    </location>
</feature>
<evidence type="ECO:0000313" key="3">
    <source>
        <dbReference type="Proteomes" id="UP000327118"/>
    </source>
</evidence>
<name>A0A5N6YVT4_9EURO</name>
<gene>
    <name evidence="2" type="ORF">BDV28DRAFT_164093</name>
</gene>